<dbReference type="Gene3D" id="3.40.50.2300">
    <property type="match status" value="1"/>
</dbReference>
<dbReference type="Pfam" id="PF00512">
    <property type="entry name" value="HisKA"/>
    <property type="match status" value="1"/>
</dbReference>
<keyword evidence="14" id="KW-1185">Reference proteome</keyword>
<evidence type="ECO:0000256" key="4">
    <source>
        <dbReference type="ARBA" id="ARBA00023015"/>
    </source>
</evidence>
<keyword evidence="9" id="KW-1133">Transmembrane helix</keyword>
<dbReference type="Pfam" id="PF02518">
    <property type="entry name" value="HATPase_c"/>
    <property type="match status" value="1"/>
</dbReference>
<dbReference type="SMART" id="SM00448">
    <property type="entry name" value="REC"/>
    <property type="match status" value="1"/>
</dbReference>
<dbReference type="CDD" id="cd00082">
    <property type="entry name" value="HisKA"/>
    <property type="match status" value="1"/>
</dbReference>
<dbReference type="InterPro" id="IPR003594">
    <property type="entry name" value="HATPase_dom"/>
</dbReference>
<keyword evidence="6" id="KW-0804">Transcription</keyword>
<dbReference type="SUPFAM" id="SSF55874">
    <property type="entry name" value="ATPase domain of HSP90 chaperone/DNA topoisomerase II/histidine kinase"/>
    <property type="match status" value="1"/>
</dbReference>
<evidence type="ECO:0000256" key="5">
    <source>
        <dbReference type="ARBA" id="ARBA00023125"/>
    </source>
</evidence>
<dbReference type="SUPFAM" id="SSF46689">
    <property type="entry name" value="Homeodomain-like"/>
    <property type="match status" value="1"/>
</dbReference>
<accession>A0ABV5J4Y4</accession>
<dbReference type="PROSITE" id="PS00041">
    <property type="entry name" value="HTH_ARAC_FAMILY_1"/>
    <property type="match status" value="1"/>
</dbReference>
<evidence type="ECO:0000256" key="6">
    <source>
        <dbReference type="ARBA" id="ARBA00023163"/>
    </source>
</evidence>
<dbReference type="InterPro" id="IPR009057">
    <property type="entry name" value="Homeodomain-like_sf"/>
</dbReference>
<feature type="region of interest" description="Disordered" evidence="8">
    <location>
        <begin position="937"/>
        <end position="960"/>
    </location>
</feature>
<feature type="domain" description="HTH araC/xylS-type" evidence="10">
    <location>
        <begin position="1115"/>
        <end position="1214"/>
    </location>
</feature>
<dbReference type="EMBL" id="JBHMEW010000055">
    <property type="protein sequence ID" value="MFB9211875.1"/>
    <property type="molecule type" value="Genomic_DNA"/>
</dbReference>
<dbReference type="RefSeq" id="WP_290247931.1">
    <property type="nucleotide sequence ID" value="NZ_JAUFQT010000001.1"/>
</dbReference>
<keyword evidence="5" id="KW-0238">DNA-binding</keyword>
<keyword evidence="9" id="KW-0812">Transmembrane</keyword>
<dbReference type="Gene3D" id="1.10.287.130">
    <property type="match status" value="1"/>
</dbReference>
<evidence type="ECO:0000256" key="9">
    <source>
        <dbReference type="SAM" id="Phobius"/>
    </source>
</evidence>
<dbReference type="PRINTS" id="PR00344">
    <property type="entry name" value="BCTRLSENSOR"/>
</dbReference>
<dbReference type="InterPro" id="IPR011110">
    <property type="entry name" value="Reg_prop"/>
</dbReference>
<dbReference type="Pfam" id="PF12833">
    <property type="entry name" value="HTH_18"/>
    <property type="match status" value="1"/>
</dbReference>
<dbReference type="InterPro" id="IPR003661">
    <property type="entry name" value="HisK_dim/P_dom"/>
</dbReference>
<sequence length="1217" mass="138966">MNLNISHLILLCLLFLIGIGKVDAQDKHLKFNHFSVQDGLPQNSIYAIAKDKYGFMWFGTWGGAVRYDGYNIRVFRAHEKDSTTLSDNRINAIVTDSLQNIWVAVEPNDFVFKYDYESETFKYYPSGQVPAPVVKKIKERYGYWRKKTANKNYTWLTTYDNGLLQINRNTGDTITYHADPSDPNSLSDDLVKDLFLDNTGHLWVGTQSRGISHADLNIKPFFNYYKDQPGKGLIDNVVRAVCMDQEGRLWVGSENQGITIIEQSKNGPLYTYIRRDKLIDPQIRNLYCDRQGIIWIGTKRGLTYYDPSDDTFTNCSLQNMCHPNVFDVIEDQQGNIWVATFDGLARYDKEKDQFHCLNTEFELAGKQIMDIHVGQENQLWIATEDGGLSRLVPTPDIEKEYKVINYTHQKNTKKSIPNNRTYSLTEDNQGNIWIATTAGLSKFNPENNTFQNFTNETGLTNELTMAVVYDGDQSIWVSHTKGLTKVDIHNGEMQNFNLKDGLQGNDFTQNAVYYHPEDGKLFFGGSNGLTSFDPDKIKINPYPPKVALTNLNVMHRDLEPGDQVNDHVILDQSLLTSKKITLTWWDKTFRLEFAALHYANPLSNKYKYKLEGYDEDWIYTDASRRLASYSNLPSGNYTFKVYGANSDGVWSENPATLQVEVLPPWWLSWWAYILYILAACILALFVYRYLNSKIQLRKKEAIHQAKLHFFTQISHEFRTPLTLIIDPLERLMAEKPKGKIAEHYYQLMHRNAKQLLMLINQLLDFRKLESGHLKLNLQKSDIVAFSRGLASSFEEMAKKRQIRFKVETHLDQFFMPFDDAKLTMVLNNLLSNAFKFTPDHGQISLTLEPAKKTKSGILIKVEDSGHGISKEEQEKVFGIFYQASTNKEQNKGSGIGLSLSKELVNLHGGEIKMESSLGEGTCFSIFLPVLENKEPSQAIPEFPTEPDRAETLSHEPGPKKTNNKNVPLILVVDDNADIRAYIEINFNSDYRVILATNGNEGLEKAIDRIPDLVISDIMMPDLNGLQLCSKLKSDERTSHIPVILLTARQSDDSKMEGYETGADAYVTKPFNTTVLRAQVNNLLEQRRQLRELFSKGSAMEFKKIAVNAADEAFLEKARKLIESNLDSETFDIDSLAMQLNMSRSQFYRKIKALTNKSASDFVTTFRMNKATEFLLSGQFNVTETAYKVGYSLPNNFTRAFIKHFGTSPSQYTGKEEK</sequence>
<dbReference type="PANTHER" id="PTHR43547:SF2">
    <property type="entry name" value="HYBRID SIGNAL TRANSDUCTION HISTIDINE KINASE C"/>
    <property type="match status" value="1"/>
</dbReference>
<dbReference type="SUPFAM" id="SSF47384">
    <property type="entry name" value="Homodimeric domain of signal transducing histidine kinase"/>
    <property type="match status" value="1"/>
</dbReference>
<dbReference type="InterPro" id="IPR036890">
    <property type="entry name" value="HATPase_C_sf"/>
</dbReference>
<dbReference type="EC" id="2.7.13.3" evidence="2"/>
<keyword evidence="3 7" id="KW-0597">Phosphoprotein</keyword>
<feature type="domain" description="Response regulatory" evidence="12">
    <location>
        <begin position="968"/>
        <end position="1083"/>
    </location>
</feature>
<dbReference type="InterPro" id="IPR015943">
    <property type="entry name" value="WD40/YVTN_repeat-like_dom_sf"/>
</dbReference>
<dbReference type="Proteomes" id="UP001589654">
    <property type="component" value="Unassembled WGS sequence"/>
</dbReference>
<dbReference type="SMART" id="SM00388">
    <property type="entry name" value="HisKA"/>
    <property type="match status" value="1"/>
</dbReference>
<dbReference type="Gene3D" id="3.30.565.10">
    <property type="entry name" value="Histidine kinase-like ATPase, C-terminal domain"/>
    <property type="match status" value="1"/>
</dbReference>
<proteinExistence type="predicted"/>
<dbReference type="SMART" id="SM00387">
    <property type="entry name" value="HATPase_c"/>
    <property type="match status" value="1"/>
</dbReference>
<dbReference type="PROSITE" id="PS01124">
    <property type="entry name" value="HTH_ARAC_FAMILY_2"/>
    <property type="match status" value="1"/>
</dbReference>
<gene>
    <name evidence="13" type="ORF">ACFFUR_08660</name>
</gene>
<name>A0ABV5J4Y4_9BACT</name>
<feature type="transmembrane region" description="Helical" evidence="9">
    <location>
        <begin position="669"/>
        <end position="690"/>
    </location>
</feature>
<dbReference type="Gene3D" id="2.130.10.10">
    <property type="entry name" value="YVTN repeat-like/Quinoprotein amine dehydrogenase"/>
    <property type="match status" value="3"/>
</dbReference>
<feature type="compositionally biased region" description="Basic and acidic residues" evidence="8">
    <location>
        <begin position="945"/>
        <end position="958"/>
    </location>
</feature>
<dbReference type="SMART" id="SM00342">
    <property type="entry name" value="HTH_ARAC"/>
    <property type="match status" value="1"/>
</dbReference>
<protein>
    <recommendedName>
        <fullName evidence="2">histidine kinase</fullName>
        <ecNumber evidence="2">2.7.13.3</ecNumber>
    </recommendedName>
</protein>
<dbReference type="PROSITE" id="PS50110">
    <property type="entry name" value="RESPONSE_REGULATORY"/>
    <property type="match status" value="1"/>
</dbReference>
<reference evidence="13 14" key="1">
    <citation type="submission" date="2024-09" db="EMBL/GenBank/DDBJ databases">
        <authorList>
            <person name="Sun Q."/>
            <person name="Mori K."/>
        </authorList>
    </citation>
    <scope>NUCLEOTIDE SEQUENCE [LARGE SCALE GENOMIC DNA]</scope>
    <source>
        <strain evidence="13 14">CECT 7682</strain>
    </source>
</reference>
<dbReference type="InterPro" id="IPR004358">
    <property type="entry name" value="Sig_transdc_His_kin-like_C"/>
</dbReference>
<evidence type="ECO:0000259" key="12">
    <source>
        <dbReference type="PROSITE" id="PS50110"/>
    </source>
</evidence>
<dbReference type="PROSITE" id="PS50109">
    <property type="entry name" value="HIS_KIN"/>
    <property type="match status" value="1"/>
</dbReference>
<dbReference type="Gene3D" id="2.60.40.10">
    <property type="entry name" value="Immunoglobulins"/>
    <property type="match status" value="1"/>
</dbReference>
<evidence type="ECO:0000256" key="8">
    <source>
        <dbReference type="SAM" id="MobiDB-lite"/>
    </source>
</evidence>
<dbReference type="InterPro" id="IPR018062">
    <property type="entry name" value="HTH_AraC-typ_CS"/>
</dbReference>
<dbReference type="InterPro" id="IPR018060">
    <property type="entry name" value="HTH_AraC"/>
</dbReference>
<dbReference type="Pfam" id="PF07494">
    <property type="entry name" value="Reg_prop"/>
    <property type="match status" value="5"/>
</dbReference>
<evidence type="ECO:0000313" key="14">
    <source>
        <dbReference type="Proteomes" id="UP001589654"/>
    </source>
</evidence>
<evidence type="ECO:0000313" key="13">
    <source>
        <dbReference type="EMBL" id="MFB9211875.1"/>
    </source>
</evidence>
<evidence type="ECO:0000259" key="10">
    <source>
        <dbReference type="PROSITE" id="PS01124"/>
    </source>
</evidence>
<dbReference type="InterPro" id="IPR036097">
    <property type="entry name" value="HisK_dim/P_sf"/>
</dbReference>
<dbReference type="SUPFAM" id="SSF52172">
    <property type="entry name" value="CheY-like"/>
    <property type="match status" value="1"/>
</dbReference>
<dbReference type="Gene3D" id="1.10.10.60">
    <property type="entry name" value="Homeodomain-like"/>
    <property type="match status" value="2"/>
</dbReference>
<evidence type="ECO:0000256" key="1">
    <source>
        <dbReference type="ARBA" id="ARBA00000085"/>
    </source>
</evidence>
<evidence type="ECO:0000256" key="7">
    <source>
        <dbReference type="PROSITE-ProRule" id="PRU00169"/>
    </source>
</evidence>
<dbReference type="PANTHER" id="PTHR43547">
    <property type="entry name" value="TWO-COMPONENT HISTIDINE KINASE"/>
    <property type="match status" value="1"/>
</dbReference>
<evidence type="ECO:0000256" key="2">
    <source>
        <dbReference type="ARBA" id="ARBA00012438"/>
    </source>
</evidence>
<feature type="domain" description="Histidine kinase" evidence="11">
    <location>
        <begin position="712"/>
        <end position="931"/>
    </location>
</feature>
<feature type="modified residue" description="4-aspartylphosphate" evidence="7">
    <location>
        <position position="1016"/>
    </location>
</feature>
<dbReference type="Pfam" id="PF07495">
    <property type="entry name" value="Y_Y_Y"/>
    <property type="match status" value="1"/>
</dbReference>
<organism evidence="13 14">
    <name type="scientific">Echinicola jeungdonensis</name>
    <dbReference type="NCBI Taxonomy" id="709343"/>
    <lineage>
        <taxon>Bacteria</taxon>
        <taxon>Pseudomonadati</taxon>
        <taxon>Bacteroidota</taxon>
        <taxon>Cytophagia</taxon>
        <taxon>Cytophagales</taxon>
        <taxon>Cyclobacteriaceae</taxon>
        <taxon>Echinicola</taxon>
    </lineage>
</organism>
<keyword evidence="9" id="KW-0472">Membrane</keyword>
<comment type="catalytic activity">
    <reaction evidence="1">
        <text>ATP + protein L-histidine = ADP + protein N-phospho-L-histidine.</text>
        <dbReference type="EC" id="2.7.13.3"/>
    </reaction>
</comment>
<dbReference type="InterPro" id="IPR005467">
    <property type="entry name" value="His_kinase_dom"/>
</dbReference>
<dbReference type="Pfam" id="PF00072">
    <property type="entry name" value="Response_reg"/>
    <property type="match status" value="1"/>
</dbReference>
<dbReference type="SUPFAM" id="SSF63829">
    <property type="entry name" value="Calcium-dependent phosphotriesterase"/>
    <property type="match status" value="3"/>
</dbReference>
<dbReference type="CDD" id="cd17574">
    <property type="entry name" value="REC_OmpR"/>
    <property type="match status" value="1"/>
</dbReference>
<dbReference type="InterPro" id="IPR001789">
    <property type="entry name" value="Sig_transdc_resp-reg_receiver"/>
</dbReference>
<comment type="caution">
    <text evidence="13">The sequence shown here is derived from an EMBL/GenBank/DDBJ whole genome shotgun (WGS) entry which is preliminary data.</text>
</comment>
<dbReference type="InterPro" id="IPR011123">
    <property type="entry name" value="Y_Y_Y"/>
</dbReference>
<dbReference type="InterPro" id="IPR011006">
    <property type="entry name" value="CheY-like_superfamily"/>
</dbReference>
<evidence type="ECO:0000259" key="11">
    <source>
        <dbReference type="PROSITE" id="PS50109"/>
    </source>
</evidence>
<keyword evidence="4" id="KW-0805">Transcription regulation</keyword>
<dbReference type="InterPro" id="IPR013783">
    <property type="entry name" value="Ig-like_fold"/>
</dbReference>
<evidence type="ECO:0000256" key="3">
    <source>
        <dbReference type="ARBA" id="ARBA00022553"/>
    </source>
</evidence>